<dbReference type="OMA" id="VYTACRT"/>
<evidence type="ECO:0000313" key="3">
    <source>
        <dbReference type="EMBL" id="CBX90833.1"/>
    </source>
</evidence>
<feature type="domain" description="MOSC" evidence="2">
    <location>
        <begin position="293"/>
        <end position="458"/>
    </location>
</feature>
<dbReference type="PANTHER" id="PTHR14237">
    <property type="entry name" value="MOLYBDOPTERIN COFACTOR SULFURASE MOSC"/>
    <property type="match status" value="1"/>
</dbReference>
<dbReference type="AlphaFoldDB" id="E4ZHK0"/>
<dbReference type="SUPFAM" id="SSF50800">
    <property type="entry name" value="PK beta-barrel domain-like"/>
    <property type="match status" value="1"/>
</dbReference>
<dbReference type="GeneID" id="13284534"/>
<dbReference type="EMBL" id="FP929065">
    <property type="protein sequence ID" value="CBX90833.1"/>
    <property type="molecule type" value="Genomic_DNA"/>
</dbReference>
<dbReference type="VEuPathDB" id="FungiDB:LEMA_P058670.1"/>
<dbReference type="InParanoid" id="E4ZHK0"/>
<dbReference type="RefSeq" id="XP_003834198.1">
    <property type="nucleotide sequence ID" value="XM_003834150.1"/>
</dbReference>
<dbReference type="SUPFAM" id="SSF141673">
    <property type="entry name" value="MOSC N-terminal domain-like"/>
    <property type="match status" value="1"/>
</dbReference>
<keyword evidence="1" id="KW-1133">Transmembrane helix</keyword>
<dbReference type="Pfam" id="PF03476">
    <property type="entry name" value="MOSC_N"/>
    <property type="match status" value="1"/>
</dbReference>
<keyword evidence="1" id="KW-0812">Transmembrane</keyword>
<accession>E4ZHK0</accession>
<dbReference type="HOGENOM" id="CLU_028286_7_1_1"/>
<protein>
    <submittedName>
        <fullName evidence="3">Similar to MOSC domain containing protein</fullName>
    </submittedName>
</protein>
<feature type="transmembrane region" description="Helical" evidence="1">
    <location>
        <begin position="26"/>
        <end position="48"/>
    </location>
</feature>
<dbReference type="Proteomes" id="UP000002668">
    <property type="component" value="Genome"/>
</dbReference>
<reference evidence="4" key="1">
    <citation type="journal article" date="2011" name="Nat. Commun.">
        <title>Effector diversification within compartments of the Leptosphaeria maculans genome affected by Repeat-Induced Point mutations.</title>
        <authorList>
            <person name="Rouxel T."/>
            <person name="Grandaubert J."/>
            <person name="Hane J.K."/>
            <person name="Hoede C."/>
            <person name="van de Wouw A.P."/>
            <person name="Couloux A."/>
            <person name="Dominguez V."/>
            <person name="Anthouard V."/>
            <person name="Bally P."/>
            <person name="Bourras S."/>
            <person name="Cozijnsen A.J."/>
            <person name="Ciuffetti L.M."/>
            <person name="Degrave A."/>
            <person name="Dilmaghani A."/>
            <person name="Duret L."/>
            <person name="Fudal I."/>
            <person name="Goodwin S.B."/>
            <person name="Gout L."/>
            <person name="Glaser N."/>
            <person name="Linglin J."/>
            <person name="Kema G.H.J."/>
            <person name="Lapalu N."/>
            <person name="Lawrence C.B."/>
            <person name="May K."/>
            <person name="Meyer M."/>
            <person name="Ollivier B."/>
            <person name="Poulain J."/>
            <person name="Schoch C.L."/>
            <person name="Simon A."/>
            <person name="Spatafora J.W."/>
            <person name="Stachowiak A."/>
            <person name="Turgeon B.G."/>
            <person name="Tyler B.M."/>
            <person name="Vincent D."/>
            <person name="Weissenbach J."/>
            <person name="Amselem J."/>
            <person name="Quesneville H."/>
            <person name="Oliver R.P."/>
            <person name="Wincker P."/>
            <person name="Balesdent M.-H."/>
            <person name="Howlett B.J."/>
        </authorList>
    </citation>
    <scope>NUCLEOTIDE SEQUENCE [LARGE SCALE GENOMIC DNA]</scope>
    <source>
        <strain evidence="4">JN3 / isolate v23.1.3 / race Av1-4-5-6-7-8</strain>
    </source>
</reference>
<sequence length="475" mass="53201">MSIATAREHDLIDTIQEILHDAGLDFSLSTVLITLLASFSPLIILLALGLTQGNSRLPPPAGCRKLGLKGRSNLEDQYSKKYAKGAEATPAKPWTIKALFVYPVKSCAGVELEQGEVIRTGMKYDREFSFAQLVTSLPSLDGKVTSEWHFMTLRKFPRLAKVETEIWVPDPSSKDYREDGEWVKSEGCIVVRFPFSPDTDFSLQGILNYGKLFAARLARKSEPMLEFKIPFNPTNEHAKSKGYKHEVLKIIKDSPVALNVGSEIDPEILAKLRYTLGAANPITLFRIDMNKYREVHRNAPKKEDVGFQTVIGLQDDYPLHILNLASVHHLAANIDKQKQSKYVWQNHYTLLNALRFRANMYVTGPPAFDEDNWTKARISRSETTGGKTSVDLHISCRATRCKLPNVDPETGLTDRNEPLTTMRKYRIIDQGNPNPCLGMHVTPLEKGLVGVGDIVEILEKGEHYHLSAEGPIVHG</sequence>
<dbReference type="InterPro" id="IPR011037">
    <property type="entry name" value="Pyrv_Knase-like_insert_dom_sf"/>
</dbReference>
<gene>
    <name evidence="3" type="ORF">LEMA_P058670.1</name>
</gene>
<dbReference type="InterPro" id="IPR005302">
    <property type="entry name" value="MoCF_Sase_C"/>
</dbReference>
<dbReference type="Pfam" id="PF03473">
    <property type="entry name" value="MOSC"/>
    <property type="match status" value="1"/>
</dbReference>
<dbReference type="PROSITE" id="PS51340">
    <property type="entry name" value="MOSC"/>
    <property type="match status" value="1"/>
</dbReference>
<name>E4ZHK0_LEPMJ</name>
<evidence type="ECO:0000313" key="4">
    <source>
        <dbReference type="Proteomes" id="UP000002668"/>
    </source>
</evidence>
<evidence type="ECO:0000259" key="2">
    <source>
        <dbReference type="PROSITE" id="PS51340"/>
    </source>
</evidence>
<dbReference type="GO" id="GO:0030151">
    <property type="term" value="F:molybdenum ion binding"/>
    <property type="evidence" value="ECO:0007669"/>
    <property type="project" value="InterPro"/>
</dbReference>
<dbReference type="STRING" id="985895.E4ZHK0"/>
<keyword evidence="1" id="KW-0472">Membrane</keyword>
<proteinExistence type="predicted"/>
<keyword evidence="4" id="KW-1185">Reference proteome</keyword>
<dbReference type="GO" id="GO:0003824">
    <property type="term" value="F:catalytic activity"/>
    <property type="evidence" value="ECO:0007669"/>
    <property type="project" value="InterPro"/>
</dbReference>
<organism evidence="4">
    <name type="scientific">Leptosphaeria maculans (strain JN3 / isolate v23.1.3 / race Av1-4-5-6-7-8)</name>
    <name type="common">Blackleg fungus</name>
    <name type="synonym">Phoma lingam</name>
    <dbReference type="NCBI Taxonomy" id="985895"/>
    <lineage>
        <taxon>Eukaryota</taxon>
        <taxon>Fungi</taxon>
        <taxon>Dikarya</taxon>
        <taxon>Ascomycota</taxon>
        <taxon>Pezizomycotina</taxon>
        <taxon>Dothideomycetes</taxon>
        <taxon>Pleosporomycetidae</taxon>
        <taxon>Pleosporales</taxon>
        <taxon>Pleosporineae</taxon>
        <taxon>Leptosphaeriaceae</taxon>
        <taxon>Plenodomus</taxon>
        <taxon>Plenodomus lingam/Leptosphaeria maculans species complex</taxon>
    </lineage>
</organism>
<dbReference type="PANTHER" id="PTHR14237:SF23">
    <property type="entry name" value="MOSC DOMAIN PROTEIN (AFU_ORTHOLOGUE AFUA_7G05900)"/>
    <property type="match status" value="1"/>
</dbReference>
<evidence type="ECO:0000256" key="1">
    <source>
        <dbReference type="SAM" id="Phobius"/>
    </source>
</evidence>
<dbReference type="OrthoDB" id="17255at2759"/>
<dbReference type="InterPro" id="IPR005303">
    <property type="entry name" value="MOCOS_middle"/>
</dbReference>
<dbReference type="eggNOG" id="KOG2362">
    <property type="taxonomic scope" value="Eukaryota"/>
</dbReference>
<dbReference type="GO" id="GO:0030170">
    <property type="term" value="F:pyridoxal phosphate binding"/>
    <property type="evidence" value="ECO:0007669"/>
    <property type="project" value="InterPro"/>
</dbReference>